<proteinExistence type="predicted"/>
<name>A0ACB7SUY9_HYAAI</name>
<dbReference type="Proteomes" id="UP000821845">
    <property type="component" value="Chromosome 2"/>
</dbReference>
<organism evidence="1 2">
    <name type="scientific">Hyalomma asiaticum</name>
    <name type="common">Tick</name>
    <dbReference type="NCBI Taxonomy" id="266040"/>
    <lineage>
        <taxon>Eukaryota</taxon>
        <taxon>Metazoa</taxon>
        <taxon>Ecdysozoa</taxon>
        <taxon>Arthropoda</taxon>
        <taxon>Chelicerata</taxon>
        <taxon>Arachnida</taxon>
        <taxon>Acari</taxon>
        <taxon>Parasitiformes</taxon>
        <taxon>Ixodida</taxon>
        <taxon>Ixodoidea</taxon>
        <taxon>Ixodidae</taxon>
        <taxon>Hyalomminae</taxon>
        <taxon>Hyalomma</taxon>
    </lineage>
</organism>
<keyword evidence="2" id="KW-1185">Reference proteome</keyword>
<gene>
    <name evidence="1" type="ORF">HPB50_003713</name>
</gene>
<sequence>MPTSSDSRESFLAVPAQLSVRCCASWDTSAAPPLPDLSGVFCNCTRPNSALTSDTSPSLPISTVPRLHWVTENHTINARKGATSDQLIFTMDDGADGEQTANIIYTNYNNCAVVDFPFKNRQKCSLWVKKDALHNTPQECFDQFEDNCDKAVARFDEETCKGLFDNL</sequence>
<evidence type="ECO:0000313" key="2">
    <source>
        <dbReference type="Proteomes" id="UP000821845"/>
    </source>
</evidence>
<dbReference type="EMBL" id="CM023482">
    <property type="protein sequence ID" value="KAH6937724.1"/>
    <property type="molecule type" value="Genomic_DNA"/>
</dbReference>
<accession>A0ACB7SUY9</accession>
<protein>
    <submittedName>
        <fullName evidence="1">Uncharacterized protein</fullName>
    </submittedName>
</protein>
<reference evidence="1" key="1">
    <citation type="submission" date="2020-05" db="EMBL/GenBank/DDBJ databases">
        <title>Large-scale comparative analyses of tick genomes elucidate their genetic diversity and vector capacities.</title>
        <authorList>
            <person name="Jia N."/>
            <person name="Wang J."/>
            <person name="Shi W."/>
            <person name="Du L."/>
            <person name="Sun Y."/>
            <person name="Zhan W."/>
            <person name="Jiang J."/>
            <person name="Wang Q."/>
            <person name="Zhang B."/>
            <person name="Ji P."/>
            <person name="Sakyi L.B."/>
            <person name="Cui X."/>
            <person name="Yuan T."/>
            <person name="Jiang B."/>
            <person name="Yang W."/>
            <person name="Lam T.T.-Y."/>
            <person name="Chang Q."/>
            <person name="Ding S."/>
            <person name="Wang X."/>
            <person name="Zhu J."/>
            <person name="Ruan X."/>
            <person name="Zhao L."/>
            <person name="Wei J."/>
            <person name="Que T."/>
            <person name="Du C."/>
            <person name="Cheng J."/>
            <person name="Dai P."/>
            <person name="Han X."/>
            <person name="Huang E."/>
            <person name="Gao Y."/>
            <person name="Liu J."/>
            <person name="Shao H."/>
            <person name="Ye R."/>
            <person name="Li L."/>
            <person name="Wei W."/>
            <person name="Wang X."/>
            <person name="Wang C."/>
            <person name="Yang T."/>
            <person name="Huo Q."/>
            <person name="Li W."/>
            <person name="Guo W."/>
            <person name="Chen H."/>
            <person name="Zhou L."/>
            <person name="Ni X."/>
            <person name="Tian J."/>
            <person name="Zhou Y."/>
            <person name="Sheng Y."/>
            <person name="Liu T."/>
            <person name="Pan Y."/>
            <person name="Xia L."/>
            <person name="Li J."/>
            <person name="Zhao F."/>
            <person name="Cao W."/>
        </authorList>
    </citation>
    <scope>NUCLEOTIDE SEQUENCE</scope>
    <source>
        <strain evidence="1">Hyas-2018</strain>
    </source>
</reference>
<comment type="caution">
    <text evidence="1">The sequence shown here is derived from an EMBL/GenBank/DDBJ whole genome shotgun (WGS) entry which is preliminary data.</text>
</comment>
<evidence type="ECO:0000313" key="1">
    <source>
        <dbReference type="EMBL" id="KAH6937724.1"/>
    </source>
</evidence>